<protein>
    <submittedName>
        <fullName evidence="6">Elongin A, like</fullName>
    </submittedName>
</protein>
<organism evidence="6 7">
    <name type="scientific">Gadus morhua</name>
    <name type="common">Atlantic cod</name>
    <dbReference type="NCBI Taxonomy" id="8049"/>
    <lineage>
        <taxon>Eukaryota</taxon>
        <taxon>Metazoa</taxon>
        <taxon>Chordata</taxon>
        <taxon>Craniata</taxon>
        <taxon>Vertebrata</taxon>
        <taxon>Euteleostomi</taxon>
        <taxon>Actinopterygii</taxon>
        <taxon>Neopterygii</taxon>
        <taxon>Teleostei</taxon>
        <taxon>Neoteleostei</taxon>
        <taxon>Acanthomorphata</taxon>
        <taxon>Zeiogadaria</taxon>
        <taxon>Gadariae</taxon>
        <taxon>Gadiformes</taxon>
        <taxon>Gadoidei</taxon>
        <taxon>Gadidae</taxon>
        <taxon>Gadus</taxon>
    </lineage>
</organism>
<dbReference type="InterPro" id="IPR010684">
    <property type="entry name" value="RNA_pol_II_trans_fac_SIII_A"/>
</dbReference>
<dbReference type="SMART" id="SM00509">
    <property type="entry name" value="TFS2N"/>
    <property type="match status" value="1"/>
</dbReference>
<feature type="compositionally biased region" description="Basic and acidic residues" evidence="4">
    <location>
        <begin position="138"/>
        <end position="244"/>
    </location>
</feature>
<feature type="compositionally biased region" description="Polar residues" evidence="4">
    <location>
        <begin position="251"/>
        <end position="263"/>
    </location>
</feature>
<dbReference type="GO" id="GO:0006368">
    <property type="term" value="P:transcription elongation by RNA polymerase II"/>
    <property type="evidence" value="ECO:0007669"/>
    <property type="project" value="InterPro"/>
</dbReference>
<dbReference type="Gene3D" id="6.10.250.3180">
    <property type="match status" value="1"/>
</dbReference>
<dbReference type="Ensembl" id="ENSGMOT00000006164.2">
    <property type="protein sequence ID" value="ENSGMOP00000005989.2"/>
    <property type="gene ID" value="ENSGMOG00000005619.2"/>
</dbReference>
<dbReference type="PANTHER" id="PTHR15141">
    <property type="entry name" value="TRANSCRIPTION ELONGATION FACTOR B POLYPEPTIDE 3"/>
    <property type="match status" value="1"/>
</dbReference>
<keyword evidence="7" id="KW-1185">Reference proteome</keyword>
<reference evidence="6" key="2">
    <citation type="submission" date="2025-09" db="UniProtKB">
        <authorList>
            <consortium name="Ensembl"/>
        </authorList>
    </citation>
    <scope>IDENTIFICATION</scope>
</reference>
<dbReference type="CDD" id="cd00183">
    <property type="entry name" value="TFIIS_I"/>
    <property type="match status" value="1"/>
</dbReference>
<dbReference type="InterPro" id="IPR003617">
    <property type="entry name" value="TFIIS/CRSP70_N_sub"/>
</dbReference>
<proteinExistence type="predicted"/>
<dbReference type="InterPro" id="IPR051870">
    <property type="entry name" value="Elongin-A_domain"/>
</dbReference>
<feature type="compositionally biased region" description="Basic and acidic residues" evidence="4">
    <location>
        <begin position="105"/>
        <end position="129"/>
    </location>
</feature>
<evidence type="ECO:0000259" key="5">
    <source>
        <dbReference type="PROSITE" id="PS51319"/>
    </source>
</evidence>
<dbReference type="AlphaFoldDB" id="A0A8C4Z4I6"/>
<sequence>MLASVVTLLYTHGKIMVVLMYCLLFSQLLKTLQKLQGLDVSLDILSETGIGKTVNSLRNHKEVGDVAKSVVRYWKKLVPQDSIRCCFTLLCFLIECSNSFDGLEEKTHTSSGETDKRGECLKSRGESKETATAIKGSKKFDDKRPASPQEPRKEKKREDDLWGSSLERETPQVPKDKSSKLKKDDVNKSHKKIPHEDENNNKHDRHHDTMHRSKTSKDSKCRLTPKEKTLGTTDTEKLYEDKESKKKHQNPKSTPEQPVQQPLPSKAEAKYSMTSSDSAKKESFDDAGEKHFTGHRCNKKMQVYSGNKSAFLPSMMSLYQQCIRALQNNIDMLYDTGGVPFEILEPVLERCTPDQLLRIEEYNPVRSETDHFWGRHCERDFRGARLLEYESWKEMYVRLSEERENKFKRLAKTIVSAHSKKPQGRQVKMAFIHTVAKPPRDVRIQQEMYGTAGAVQPSAVRARWVPSAVRPTTSPCCRVDICMNEHEL</sequence>
<reference evidence="6" key="1">
    <citation type="submission" date="2025-08" db="UniProtKB">
        <authorList>
            <consortium name="Ensembl"/>
        </authorList>
    </citation>
    <scope>IDENTIFICATION</scope>
</reference>
<dbReference type="PANTHER" id="PTHR15141:SF49">
    <property type="entry name" value="TFIIS N-TERMINAL DOMAIN-CONTAINING PROTEIN"/>
    <property type="match status" value="1"/>
</dbReference>
<dbReference type="GeneTree" id="ENSGT00390000002428"/>
<evidence type="ECO:0000256" key="4">
    <source>
        <dbReference type="SAM" id="MobiDB-lite"/>
    </source>
</evidence>
<dbReference type="InterPro" id="IPR035441">
    <property type="entry name" value="TFIIS/LEDGF_dom_sf"/>
</dbReference>
<accession>A0A8C4Z4I6</accession>
<dbReference type="Pfam" id="PF06881">
    <property type="entry name" value="Elongin_A"/>
    <property type="match status" value="1"/>
</dbReference>
<feature type="region of interest" description="Disordered" evidence="4">
    <location>
        <begin position="105"/>
        <end position="286"/>
    </location>
</feature>
<dbReference type="SUPFAM" id="SSF47676">
    <property type="entry name" value="Conserved domain common to transcription factors TFIIS, elongin A, CRSP70"/>
    <property type="match status" value="1"/>
</dbReference>
<evidence type="ECO:0000256" key="3">
    <source>
        <dbReference type="PROSITE-ProRule" id="PRU00649"/>
    </source>
</evidence>
<evidence type="ECO:0000256" key="1">
    <source>
        <dbReference type="ARBA" id="ARBA00004123"/>
    </source>
</evidence>
<dbReference type="Pfam" id="PF08711">
    <property type="entry name" value="Med26"/>
    <property type="match status" value="1"/>
</dbReference>
<comment type="subcellular location">
    <subcellularLocation>
        <location evidence="1 3">Nucleus</location>
    </subcellularLocation>
</comment>
<dbReference type="Gene3D" id="1.20.930.10">
    <property type="entry name" value="Conserved domain common to transcription factors TFIIS, elongin A, CRSP70"/>
    <property type="match status" value="1"/>
</dbReference>
<evidence type="ECO:0000313" key="6">
    <source>
        <dbReference type="Ensembl" id="ENSGMOP00000005989.2"/>
    </source>
</evidence>
<evidence type="ECO:0000256" key="2">
    <source>
        <dbReference type="ARBA" id="ARBA00023242"/>
    </source>
</evidence>
<feature type="domain" description="TFIIS N-terminal" evidence="5">
    <location>
        <begin position="1"/>
        <end position="81"/>
    </location>
</feature>
<dbReference type="Proteomes" id="UP000694546">
    <property type="component" value="Chromosome 15"/>
</dbReference>
<keyword evidence="2 3" id="KW-0539">Nucleus</keyword>
<dbReference type="PROSITE" id="PS51319">
    <property type="entry name" value="TFIIS_N"/>
    <property type="match status" value="1"/>
</dbReference>
<evidence type="ECO:0000313" key="7">
    <source>
        <dbReference type="Proteomes" id="UP000694546"/>
    </source>
</evidence>
<dbReference type="GO" id="GO:0070449">
    <property type="term" value="C:elongin complex"/>
    <property type="evidence" value="ECO:0007669"/>
    <property type="project" value="InterPro"/>
</dbReference>
<dbReference type="InterPro" id="IPR017923">
    <property type="entry name" value="TFIIS_N"/>
</dbReference>
<name>A0A8C4Z4I6_GADMO</name>